<comment type="caution">
    <text evidence="2">The sequence shown here is derived from an EMBL/GenBank/DDBJ whole genome shotgun (WGS) entry which is preliminary data.</text>
</comment>
<organism evidence="2 3">
    <name type="scientific">Polarella glacialis</name>
    <name type="common">Dinoflagellate</name>
    <dbReference type="NCBI Taxonomy" id="89957"/>
    <lineage>
        <taxon>Eukaryota</taxon>
        <taxon>Sar</taxon>
        <taxon>Alveolata</taxon>
        <taxon>Dinophyceae</taxon>
        <taxon>Suessiales</taxon>
        <taxon>Suessiaceae</taxon>
        <taxon>Polarella</taxon>
    </lineage>
</organism>
<dbReference type="Proteomes" id="UP000626109">
    <property type="component" value="Unassembled WGS sequence"/>
</dbReference>
<reference evidence="2" key="1">
    <citation type="submission" date="2021-02" db="EMBL/GenBank/DDBJ databases">
        <authorList>
            <person name="Dougan E. K."/>
            <person name="Rhodes N."/>
            <person name="Thang M."/>
            <person name="Chan C."/>
        </authorList>
    </citation>
    <scope>NUCLEOTIDE SEQUENCE</scope>
</reference>
<dbReference type="AlphaFoldDB" id="A0A813KEI0"/>
<feature type="non-terminal residue" evidence="2">
    <location>
        <position position="117"/>
    </location>
</feature>
<evidence type="ECO:0000256" key="1">
    <source>
        <dbReference type="SAM" id="MobiDB-lite"/>
    </source>
</evidence>
<feature type="non-terminal residue" evidence="2">
    <location>
        <position position="1"/>
    </location>
</feature>
<proteinExistence type="predicted"/>
<dbReference type="EMBL" id="CAJNNW010030888">
    <property type="protein sequence ID" value="CAE8704979.1"/>
    <property type="molecule type" value="Genomic_DNA"/>
</dbReference>
<accession>A0A813KEI0</accession>
<name>A0A813KEI0_POLGL</name>
<evidence type="ECO:0000313" key="3">
    <source>
        <dbReference type="Proteomes" id="UP000626109"/>
    </source>
</evidence>
<sequence length="117" mass="11968">ARLRGSRAVVRIERQLGLPNSELRAGHAVPGRPGRSRGRALFRGGRGSGPPGVPEQPGEAAHATRALRGGRGPVARTGGRRGPSRRPVQPGPLPPAGRRGSGPGPGRGPQVPELGRG</sequence>
<evidence type="ECO:0000313" key="2">
    <source>
        <dbReference type="EMBL" id="CAE8704979.1"/>
    </source>
</evidence>
<gene>
    <name evidence="2" type="ORF">PGLA2088_LOCUS33476</name>
</gene>
<protein>
    <submittedName>
        <fullName evidence="2">Uncharacterized protein</fullName>
    </submittedName>
</protein>
<feature type="region of interest" description="Disordered" evidence="1">
    <location>
        <begin position="18"/>
        <end position="117"/>
    </location>
</feature>